<dbReference type="Gene3D" id="3.50.30.50">
    <property type="entry name" value="Putative cyclase"/>
    <property type="match status" value="1"/>
</dbReference>
<dbReference type="Proteomes" id="UP000637002">
    <property type="component" value="Unassembled WGS sequence"/>
</dbReference>
<dbReference type="RefSeq" id="WP_188611426.1">
    <property type="nucleotide sequence ID" value="NZ_BMGG01000008.1"/>
</dbReference>
<dbReference type="EMBL" id="BMGG01000008">
    <property type="protein sequence ID" value="GGC82273.1"/>
    <property type="molecule type" value="Genomic_DNA"/>
</dbReference>
<sequence length="320" mass="34843">MTINPSIAAIDEATEKLSNWKRWGDSDEIGTLNLVSPDDIVAAARLVRKGKAFAMGLPLDKNGPQKGTFDGPPRWNPIHTMLATGTDGLAGRYDEKPKIRYADDAINMPIQCATHWDALGHVFYGDTMYNGYSAALVDSQGVHRNGIEHTRNKMIGRGVLLDVARYKGVDSLDNGYAINNADLDATAEMQGVEVRKGDFVMVRTGHMERVRKEGDWGTYAGGDAPGVAFENCYWCHRKDIAAICTDTWGAEVRPNGTTETAQPWHQVVIPAMGLTMGEMFDLSALATDCAEDGVYEFFFCAPPLIITGGTGSPINPQAIK</sequence>
<dbReference type="SUPFAM" id="SSF102198">
    <property type="entry name" value="Putative cyclase"/>
    <property type="match status" value="1"/>
</dbReference>
<keyword evidence="2" id="KW-1185">Reference proteome</keyword>
<dbReference type="Pfam" id="PF04199">
    <property type="entry name" value="Cyclase"/>
    <property type="match status" value="1"/>
</dbReference>
<protein>
    <submittedName>
        <fullName evidence="1">Cyclase</fullName>
    </submittedName>
</protein>
<gene>
    <name evidence="1" type="ORF">GCM10010994_45250</name>
</gene>
<dbReference type="PANTHER" id="PTHR34861:SF10">
    <property type="entry name" value="CYCLASE"/>
    <property type="match status" value="1"/>
</dbReference>
<dbReference type="PANTHER" id="PTHR34861">
    <property type="match status" value="1"/>
</dbReference>
<dbReference type="GO" id="GO:0019441">
    <property type="term" value="P:L-tryptophan catabolic process to kynurenine"/>
    <property type="evidence" value="ECO:0007669"/>
    <property type="project" value="InterPro"/>
</dbReference>
<reference evidence="1" key="2">
    <citation type="submission" date="2020-09" db="EMBL/GenBank/DDBJ databases">
        <authorList>
            <person name="Sun Q."/>
            <person name="Zhou Y."/>
        </authorList>
    </citation>
    <scope>NUCLEOTIDE SEQUENCE</scope>
    <source>
        <strain evidence="1">CGMCC 1.12919</strain>
    </source>
</reference>
<name>A0A916XMC4_9HYPH</name>
<evidence type="ECO:0000313" key="2">
    <source>
        <dbReference type="Proteomes" id="UP000637002"/>
    </source>
</evidence>
<evidence type="ECO:0000313" key="1">
    <source>
        <dbReference type="EMBL" id="GGC82273.1"/>
    </source>
</evidence>
<dbReference type="GO" id="GO:0004061">
    <property type="term" value="F:arylformamidase activity"/>
    <property type="evidence" value="ECO:0007669"/>
    <property type="project" value="InterPro"/>
</dbReference>
<accession>A0A916XMC4</accession>
<comment type="caution">
    <text evidence="1">The sequence shown here is derived from an EMBL/GenBank/DDBJ whole genome shotgun (WGS) entry which is preliminary data.</text>
</comment>
<organism evidence="1 2">
    <name type="scientific">Chelatococcus reniformis</name>
    <dbReference type="NCBI Taxonomy" id="1494448"/>
    <lineage>
        <taxon>Bacteria</taxon>
        <taxon>Pseudomonadati</taxon>
        <taxon>Pseudomonadota</taxon>
        <taxon>Alphaproteobacteria</taxon>
        <taxon>Hyphomicrobiales</taxon>
        <taxon>Chelatococcaceae</taxon>
        <taxon>Chelatococcus</taxon>
    </lineage>
</organism>
<reference evidence="1" key="1">
    <citation type="journal article" date="2014" name="Int. J. Syst. Evol. Microbiol.">
        <title>Complete genome sequence of Corynebacterium casei LMG S-19264T (=DSM 44701T), isolated from a smear-ripened cheese.</title>
        <authorList>
            <consortium name="US DOE Joint Genome Institute (JGI-PGF)"/>
            <person name="Walter F."/>
            <person name="Albersmeier A."/>
            <person name="Kalinowski J."/>
            <person name="Ruckert C."/>
        </authorList>
    </citation>
    <scope>NUCLEOTIDE SEQUENCE</scope>
    <source>
        <strain evidence="1">CGMCC 1.12919</strain>
    </source>
</reference>
<dbReference type="InterPro" id="IPR007325">
    <property type="entry name" value="KFase/CYL"/>
</dbReference>
<dbReference type="InterPro" id="IPR037175">
    <property type="entry name" value="KFase_sf"/>
</dbReference>
<dbReference type="AlphaFoldDB" id="A0A916XMC4"/>
<proteinExistence type="predicted"/>